<accession>A0ABR3QAP4</accession>
<reference evidence="5 6" key="1">
    <citation type="submission" date="2023-08" db="EMBL/GenBank/DDBJ databases">
        <title>Annotated Genome Sequence of Vanrija albida AlHP1.</title>
        <authorList>
            <person name="Herzog R."/>
        </authorList>
    </citation>
    <scope>NUCLEOTIDE SEQUENCE [LARGE SCALE GENOMIC DNA]</scope>
    <source>
        <strain evidence="5 6">AlHP1</strain>
    </source>
</reference>
<dbReference type="InterPro" id="IPR033648">
    <property type="entry name" value="AAR2_C"/>
</dbReference>
<dbReference type="InterPro" id="IPR007946">
    <property type="entry name" value="AAR2"/>
</dbReference>
<dbReference type="PANTHER" id="PTHR12689:SF4">
    <property type="entry name" value="PROTEIN AAR2 HOMOLOG"/>
    <property type="match status" value="1"/>
</dbReference>
<comment type="caution">
    <text evidence="5">The sequence shown here is derived from an EMBL/GenBank/DDBJ whole genome shotgun (WGS) entry which is preliminary data.</text>
</comment>
<evidence type="ECO:0000313" key="6">
    <source>
        <dbReference type="Proteomes" id="UP001565368"/>
    </source>
</evidence>
<dbReference type="Gene3D" id="1.25.40.550">
    <property type="entry name" value="Aar2, C-terminal domain-like"/>
    <property type="match status" value="1"/>
</dbReference>
<feature type="compositionally biased region" description="Acidic residues" evidence="2">
    <location>
        <begin position="351"/>
        <end position="363"/>
    </location>
</feature>
<dbReference type="InterPro" id="IPR038516">
    <property type="entry name" value="AAR2_N_sf"/>
</dbReference>
<keyword evidence="6" id="KW-1185">Reference proteome</keyword>
<dbReference type="Proteomes" id="UP001565368">
    <property type="component" value="Unassembled WGS sequence"/>
</dbReference>
<protein>
    <recommendedName>
        <fullName evidence="7">A1 cistron-splicing factor AAR2</fullName>
    </recommendedName>
</protein>
<dbReference type="CDD" id="cd13777">
    <property type="entry name" value="Aar2_N"/>
    <property type="match status" value="1"/>
</dbReference>
<proteinExistence type="inferred from homology"/>
<dbReference type="PANTHER" id="PTHR12689">
    <property type="entry name" value="A1 CISTRON SPLICING FACTOR AAR2-RELATED"/>
    <property type="match status" value="1"/>
</dbReference>
<feature type="region of interest" description="Disordered" evidence="2">
    <location>
        <begin position="345"/>
        <end position="371"/>
    </location>
</feature>
<gene>
    <name evidence="5" type="ORF">Q8F55_002536</name>
</gene>
<comment type="similarity">
    <text evidence="1">Belongs to the AAR2 family.</text>
</comment>
<evidence type="ECO:0000256" key="2">
    <source>
        <dbReference type="SAM" id="MobiDB-lite"/>
    </source>
</evidence>
<organism evidence="5 6">
    <name type="scientific">Vanrija albida</name>
    <dbReference type="NCBI Taxonomy" id="181172"/>
    <lineage>
        <taxon>Eukaryota</taxon>
        <taxon>Fungi</taxon>
        <taxon>Dikarya</taxon>
        <taxon>Basidiomycota</taxon>
        <taxon>Agaricomycotina</taxon>
        <taxon>Tremellomycetes</taxon>
        <taxon>Trichosporonales</taxon>
        <taxon>Trichosporonaceae</taxon>
        <taxon>Vanrija</taxon>
    </lineage>
</organism>
<evidence type="ECO:0000256" key="1">
    <source>
        <dbReference type="ARBA" id="ARBA00006281"/>
    </source>
</evidence>
<feature type="domain" description="AAR2 N-terminal" evidence="4">
    <location>
        <begin position="18"/>
        <end position="142"/>
    </location>
</feature>
<evidence type="ECO:0008006" key="7">
    <source>
        <dbReference type="Google" id="ProtNLM"/>
    </source>
</evidence>
<dbReference type="Pfam" id="PF20981">
    <property type="entry name" value="AAR2_1st"/>
    <property type="match status" value="1"/>
</dbReference>
<dbReference type="InterPro" id="IPR038514">
    <property type="entry name" value="AAR2_C_sf"/>
</dbReference>
<evidence type="ECO:0000313" key="5">
    <source>
        <dbReference type="EMBL" id="KAL1411572.1"/>
    </source>
</evidence>
<dbReference type="Gene3D" id="2.60.34.20">
    <property type="match status" value="1"/>
</dbReference>
<dbReference type="InterPro" id="IPR033647">
    <property type="entry name" value="Aar2_N"/>
</dbReference>
<name>A0ABR3QAP4_9TREE</name>
<sequence>MTAALTPDQARALWDAGCFAVLTGLPEGSEYGIDGVFNAVKAFSGTKFLPPGLHILTWAPPSGAASTLPLRSGYVHYFRPRERIALAWDSSNEDVGAPRTDVSDAELRALDPGLAPYPFAQLASWKALSGAVTPAIVQRVLGDGRVDGLAGAEGETDPEVAALAGAAGPLRSLHFPVFDLKRSWRDGATGDDRTKWVADKSVLWEQVVADVGGPAALLGTLQLAFILVLNIWSWAALGAYRRLLVLLTRSASATAAPESHGAGAQAREVSIDLVTTLAAQLDALPLTAFQTELPDLDVFYQDELEALRKSLGRALGSPGWWALAPRLRAAWAGLEKSAGRFGWALGPLPAGDEDSDEDDEDGEYAPVVVET</sequence>
<dbReference type="RefSeq" id="XP_069211516.1">
    <property type="nucleotide sequence ID" value="XM_069351130.1"/>
</dbReference>
<evidence type="ECO:0000259" key="4">
    <source>
        <dbReference type="Pfam" id="PF20981"/>
    </source>
</evidence>
<dbReference type="Pfam" id="PF05282">
    <property type="entry name" value="AAR2"/>
    <property type="match status" value="1"/>
</dbReference>
<feature type="domain" description="AAR2 C-terminal" evidence="3">
    <location>
        <begin position="175"/>
        <end position="345"/>
    </location>
</feature>
<dbReference type="EMBL" id="JBBXJM010000002">
    <property type="protein sequence ID" value="KAL1411572.1"/>
    <property type="molecule type" value="Genomic_DNA"/>
</dbReference>
<dbReference type="CDD" id="cd13778">
    <property type="entry name" value="Aar2_C"/>
    <property type="match status" value="1"/>
</dbReference>
<dbReference type="GeneID" id="95983579"/>
<evidence type="ECO:0000259" key="3">
    <source>
        <dbReference type="Pfam" id="PF05282"/>
    </source>
</evidence>